<dbReference type="Proteomes" id="UP001218218">
    <property type="component" value="Unassembled WGS sequence"/>
</dbReference>
<evidence type="ECO:0000256" key="1">
    <source>
        <dbReference type="SAM" id="SignalP"/>
    </source>
</evidence>
<reference evidence="2" key="1">
    <citation type="submission" date="2023-03" db="EMBL/GenBank/DDBJ databases">
        <title>Massive genome expansion in bonnet fungi (Mycena s.s.) driven by repeated elements and novel gene families across ecological guilds.</title>
        <authorList>
            <consortium name="Lawrence Berkeley National Laboratory"/>
            <person name="Harder C.B."/>
            <person name="Miyauchi S."/>
            <person name="Viragh M."/>
            <person name="Kuo A."/>
            <person name="Thoen E."/>
            <person name="Andreopoulos B."/>
            <person name="Lu D."/>
            <person name="Skrede I."/>
            <person name="Drula E."/>
            <person name="Henrissat B."/>
            <person name="Morin E."/>
            <person name="Kohler A."/>
            <person name="Barry K."/>
            <person name="LaButti K."/>
            <person name="Morin E."/>
            <person name="Salamov A."/>
            <person name="Lipzen A."/>
            <person name="Mereny Z."/>
            <person name="Hegedus B."/>
            <person name="Baldrian P."/>
            <person name="Stursova M."/>
            <person name="Weitz H."/>
            <person name="Taylor A."/>
            <person name="Grigoriev I.V."/>
            <person name="Nagy L.G."/>
            <person name="Martin F."/>
            <person name="Kauserud H."/>
        </authorList>
    </citation>
    <scope>NUCLEOTIDE SEQUENCE</scope>
    <source>
        <strain evidence="2">CBHHK002</strain>
    </source>
</reference>
<organism evidence="2 3">
    <name type="scientific">Mycena albidolilacea</name>
    <dbReference type="NCBI Taxonomy" id="1033008"/>
    <lineage>
        <taxon>Eukaryota</taxon>
        <taxon>Fungi</taxon>
        <taxon>Dikarya</taxon>
        <taxon>Basidiomycota</taxon>
        <taxon>Agaricomycotina</taxon>
        <taxon>Agaricomycetes</taxon>
        <taxon>Agaricomycetidae</taxon>
        <taxon>Agaricales</taxon>
        <taxon>Marasmiineae</taxon>
        <taxon>Mycenaceae</taxon>
        <taxon>Mycena</taxon>
    </lineage>
</organism>
<comment type="caution">
    <text evidence="2">The sequence shown here is derived from an EMBL/GenBank/DDBJ whole genome shotgun (WGS) entry which is preliminary data.</text>
</comment>
<keyword evidence="3" id="KW-1185">Reference proteome</keyword>
<dbReference type="EMBL" id="JARIHO010000043">
    <property type="protein sequence ID" value="KAJ7325955.1"/>
    <property type="molecule type" value="Genomic_DNA"/>
</dbReference>
<evidence type="ECO:0000313" key="2">
    <source>
        <dbReference type="EMBL" id="KAJ7325955.1"/>
    </source>
</evidence>
<name>A0AAD6ZJP3_9AGAR</name>
<keyword evidence="1" id="KW-0732">Signal</keyword>
<dbReference type="AlphaFoldDB" id="A0AAD6ZJP3"/>
<feature type="chain" id="PRO_5042083643" evidence="1">
    <location>
        <begin position="23"/>
        <end position="190"/>
    </location>
</feature>
<sequence>MQLSPALASVLVLLTNAWVTTADTVPCPNPAILGGDLVTIISGQTALRVSSAVVGAALQGSQAMTPVDTAAKWLLQPVGLSLHPSGYVFKAFNDIDLQVVTSDVSPHTPLHLEPIKQGVNPQSWNITCGVCFTPTGLPDGAHLAGACEITPVLAPGECVTIEDDGVTIALEDCTGAAAQTFDFYGTVAIE</sequence>
<evidence type="ECO:0000313" key="3">
    <source>
        <dbReference type="Proteomes" id="UP001218218"/>
    </source>
</evidence>
<proteinExistence type="predicted"/>
<feature type="signal peptide" evidence="1">
    <location>
        <begin position="1"/>
        <end position="22"/>
    </location>
</feature>
<accession>A0AAD6ZJP3</accession>
<protein>
    <submittedName>
        <fullName evidence="2">Uncharacterized protein</fullName>
    </submittedName>
</protein>
<gene>
    <name evidence="2" type="ORF">DFH08DRAFT_886472</name>
</gene>